<feature type="compositionally biased region" description="Polar residues" evidence="1">
    <location>
        <begin position="61"/>
        <end position="72"/>
    </location>
</feature>
<feature type="region of interest" description="Disordered" evidence="1">
    <location>
        <begin position="1"/>
        <end position="72"/>
    </location>
</feature>
<evidence type="ECO:0000313" key="3">
    <source>
        <dbReference type="Proteomes" id="UP000199017"/>
    </source>
</evidence>
<reference evidence="2 3" key="1">
    <citation type="submission" date="2016-10" db="EMBL/GenBank/DDBJ databases">
        <authorList>
            <person name="de Groot N.N."/>
        </authorList>
    </citation>
    <scope>NUCLEOTIDE SEQUENCE [LARGE SCALE GENOMIC DNA]</scope>
    <source>
        <strain evidence="3">P4B,CCM 7963,CECT 7998,DSM 25260,IBRC-M 10614,KCTC 13821</strain>
    </source>
</reference>
<proteinExistence type="predicted"/>
<keyword evidence="3" id="KW-1185">Reference proteome</keyword>
<gene>
    <name evidence="2" type="ORF">SAMN05216352_11923</name>
</gene>
<organism evidence="2 3">
    <name type="scientific">Alteribacillus bidgolensis</name>
    <dbReference type="NCBI Taxonomy" id="930129"/>
    <lineage>
        <taxon>Bacteria</taxon>
        <taxon>Bacillati</taxon>
        <taxon>Bacillota</taxon>
        <taxon>Bacilli</taxon>
        <taxon>Bacillales</taxon>
        <taxon>Bacillaceae</taxon>
        <taxon>Alteribacillus</taxon>
    </lineage>
</organism>
<protein>
    <recommendedName>
        <fullName evidence="4">Stress-induced acidophilic repeat motif-containing protein</fullName>
    </recommendedName>
</protein>
<dbReference type="RefSeq" id="WP_091587749.1">
    <property type="nucleotide sequence ID" value="NZ_FNDU01000019.1"/>
</dbReference>
<evidence type="ECO:0008006" key="4">
    <source>
        <dbReference type="Google" id="ProtNLM"/>
    </source>
</evidence>
<evidence type="ECO:0000313" key="2">
    <source>
        <dbReference type="EMBL" id="SDJ02491.1"/>
    </source>
</evidence>
<feature type="compositionally biased region" description="Basic and acidic residues" evidence="1">
    <location>
        <begin position="41"/>
        <end position="59"/>
    </location>
</feature>
<feature type="compositionally biased region" description="Basic and acidic residues" evidence="1">
    <location>
        <begin position="25"/>
        <end position="34"/>
    </location>
</feature>
<accession>A0A1G8QCQ4</accession>
<dbReference type="EMBL" id="FNDU01000019">
    <property type="protein sequence ID" value="SDJ02491.1"/>
    <property type="molecule type" value="Genomic_DNA"/>
</dbReference>
<name>A0A1G8QCQ4_9BACI</name>
<dbReference type="STRING" id="930129.SAMN05216352_11923"/>
<evidence type="ECO:0000256" key="1">
    <source>
        <dbReference type="SAM" id="MobiDB-lite"/>
    </source>
</evidence>
<sequence>MAGSQSKMSREEAGKRGGQTTSKEYSQEHFEEIGQKGGEITSKKYGQEHFEEIGQKDGRNSGAQSKNANSNR</sequence>
<dbReference type="AlphaFoldDB" id="A0A1G8QCQ4"/>
<dbReference type="Proteomes" id="UP000199017">
    <property type="component" value="Unassembled WGS sequence"/>
</dbReference>
<dbReference type="OrthoDB" id="9780487at2"/>